<dbReference type="PROSITE" id="PS51257">
    <property type="entry name" value="PROKAR_LIPOPROTEIN"/>
    <property type="match status" value="1"/>
</dbReference>
<protein>
    <recommendedName>
        <fullName evidence="3">Lipoprotein</fullName>
    </recommendedName>
</protein>
<gene>
    <name evidence="1" type="ORF">FLL46_07995</name>
</gene>
<sequence>MKINKNSILTVSVLSIVLLTGVGCNLNSKKLKQIGTVIAIGVAAKLIYDMIIEHNSKQVSDEKQVAEKYKATHNTLPSQPRLVSYQSNIKPGGVVNAGSQISILSSLEVVRGVTTENIEIKEKITIFDNEDSSKELKSLVKVVNAESNTGGAFENEFTFKLPKGMPQGIYPIKTSVIINGSESAPVSNQMQLVMNPDENLEKLRFAFNN</sequence>
<dbReference type="RefSeq" id="WP_142892964.1">
    <property type="nucleotide sequence ID" value="NZ_ML660162.1"/>
</dbReference>
<dbReference type="EMBL" id="VIKS01000004">
    <property type="protein sequence ID" value="TQV88456.1"/>
    <property type="molecule type" value="Genomic_DNA"/>
</dbReference>
<dbReference type="AlphaFoldDB" id="A0A545UG53"/>
<reference evidence="1 2" key="1">
    <citation type="submission" date="2019-07" db="EMBL/GenBank/DDBJ databases">
        <title>Draft genome for Aliikangiella sp. M105.</title>
        <authorList>
            <person name="Wang G."/>
        </authorList>
    </citation>
    <scope>NUCLEOTIDE SEQUENCE [LARGE SCALE GENOMIC DNA]</scope>
    <source>
        <strain evidence="1 2">M105</strain>
    </source>
</reference>
<evidence type="ECO:0000313" key="1">
    <source>
        <dbReference type="EMBL" id="TQV88456.1"/>
    </source>
</evidence>
<keyword evidence="2" id="KW-1185">Reference proteome</keyword>
<accession>A0A545UG53</accession>
<dbReference type="OrthoDB" id="5730448at2"/>
<evidence type="ECO:0008006" key="3">
    <source>
        <dbReference type="Google" id="ProtNLM"/>
    </source>
</evidence>
<name>A0A545UG53_9GAMM</name>
<evidence type="ECO:0000313" key="2">
    <source>
        <dbReference type="Proteomes" id="UP000315439"/>
    </source>
</evidence>
<comment type="caution">
    <text evidence="1">The sequence shown here is derived from an EMBL/GenBank/DDBJ whole genome shotgun (WGS) entry which is preliminary data.</text>
</comment>
<proteinExistence type="predicted"/>
<dbReference type="Proteomes" id="UP000315439">
    <property type="component" value="Unassembled WGS sequence"/>
</dbReference>
<organism evidence="1 2">
    <name type="scientific">Aliikangiella coralliicola</name>
    <dbReference type="NCBI Taxonomy" id="2592383"/>
    <lineage>
        <taxon>Bacteria</taxon>
        <taxon>Pseudomonadati</taxon>
        <taxon>Pseudomonadota</taxon>
        <taxon>Gammaproteobacteria</taxon>
        <taxon>Oceanospirillales</taxon>
        <taxon>Pleioneaceae</taxon>
        <taxon>Aliikangiella</taxon>
    </lineage>
</organism>